<dbReference type="Gene3D" id="3.40.50.720">
    <property type="entry name" value="NAD(P)-binding Rossmann-like Domain"/>
    <property type="match status" value="1"/>
</dbReference>
<dbReference type="InterPro" id="IPR002347">
    <property type="entry name" value="SDR_fam"/>
</dbReference>
<proteinExistence type="inferred from homology"/>
<keyword evidence="4" id="KW-1185">Reference proteome</keyword>
<keyword evidence="1" id="KW-0560">Oxidoreductase</keyword>
<gene>
    <name evidence="3" type="ORF">QE382_002874</name>
</gene>
<accession>A0ABU0U7E7</accession>
<dbReference type="RefSeq" id="WP_307186460.1">
    <property type="nucleotide sequence ID" value="NZ_JAUTBA010000001.1"/>
</dbReference>
<name>A0ABU0U7E7_9SPHI</name>
<dbReference type="InterPro" id="IPR036291">
    <property type="entry name" value="NAD(P)-bd_dom_sf"/>
</dbReference>
<dbReference type="SUPFAM" id="SSF51735">
    <property type="entry name" value="NAD(P)-binding Rossmann-fold domains"/>
    <property type="match status" value="1"/>
</dbReference>
<evidence type="ECO:0000313" key="4">
    <source>
        <dbReference type="Proteomes" id="UP001244640"/>
    </source>
</evidence>
<dbReference type="NCBIfam" id="NF004846">
    <property type="entry name" value="PRK06197.1"/>
    <property type="match status" value="1"/>
</dbReference>
<organism evidence="3 4">
    <name type="scientific">Sphingobacterium zeae</name>
    <dbReference type="NCBI Taxonomy" id="1776859"/>
    <lineage>
        <taxon>Bacteria</taxon>
        <taxon>Pseudomonadati</taxon>
        <taxon>Bacteroidota</taxon>
        <taxon>Sphingobacteriia</taxon>
        <taxon>Sphingobacteriales</taxon>
        <taxon>Sphingobacteriaceae</taxon>
        <taxon>Sphingobacterium</taxon>
    </lineage>
</organism>
<dbReference type="EMBL" id="JAUTBA010000001">
    <property type="protein sequence ID" value="MDQ1150890.1"/>
    <property type="molecule type" value="Genomic_DNA"/>
</dbReference>
<comment type="caution">
    <text evidence="3">The sequence shown here is derived from an EMBL/GenBank/DDBJ whole genome shotgun (WGS) entry which is preliminary data.</text>
</comment>
<comment type="similarity">
    <text evidence="2">Belongs to the short-chain dehydrogenases/reductases (SDR) family.</text>
</comment>
<dbReference type="Proteomes" id="UP001244640">
    <property type="component" value="Unassembled WGS sequence"/>
</dbReference>
<evidence type="ECO:0000256" key="2">
    <source>
        <dbReference type="RuleBase" id="RU000363"/>
    </source>
</evidence>
<evidence type="ECO:0000256" key="1">
    <source>
        <dbReference type="ARBA" id="ARBA00023002"/>
    </source>
</evidence>
<dbReference type="PRINTS" id="PR00081">
    <property type="entry name" value="GDHRDH"/>
</dbReference>
<dbReference type="PANTHER" id="PTHR43157">
    <property type="entry name" value="PHOSPHATIDYLINOSITOL-GLYCAN BIOSYNTHESIS CLASS F PROTEIN-RELATED"/>
    <property type="match status" value="1"/>
</dbReference>
<reference evidence="3 4" key="1">
    <citation type="submission" date="2023-07" db="EMBL/GenBank/DDBJ databases">
        <title>Functional and genomic diversity of the sorghum phyllosphere microbiome.</title>
        <authorList>
            <person name="Shade A."/>
        </authorList>
    </citation>
    <scope>NUCLEOTIDE SEQUENCE [LARGE SCALE GENOMIC DNA]</scope>
    <source>
        <strain evidence="3 4">SORGH_AS_0892</strain>
    </source>
</reference>
<protein>
    <submittedName>
        <fullName evidence="3">NAD(P)-dependent dehydrogenase (Short-subunit alcohol dehydrogenase family)</fullName>
    </submittedName>
</protein>
<sequence>MKNWTADNIPDLSNKRVLITGANSGIGFETSVVLAKKRAHLIMACRNQQKAEEAEKKIIDIVPDAKITLVTLDLADLDSVRQCADVVLKSHQKLDVLINNAGVMATPYSTTKQGFEIQLGSNYLGHYALTGLLLPLLKSTPGSRIVSLSSSAANFAQIDFADILTERKKYKPYEAYGQAKLANLVFALELARKLEASGSKTISVAVHPGVSPTNLQRTSGFLIGKIITPLISQPADKAALASLLAATDPMVKNGTYWAPSGFMHVKGSPGAASIPKQAKDLNTASRLWKVAEDLTGVKYKF</sequence>
<dbReference type="Pfam" id="PF00106">
    <property type="entry name" value="adh_short"/>
    <property type="match status" value="1"/>
</dbReference>
<evidence type="ECO:0000313" key="3">
    <source>
        <dbReference type="EMBL" id="MDQ1150890.1"/>
    </source>
</evidence>
<dbReference type="PANTHER" id="PTHR43157:SF31">
    <property type="entry name" value="PHOSPHATIDYLINOSITOL-GLYCAN BIOSYNTHESIS CLASS F PROTEIN"/>
    <property type="match status" value="1"/>
</dbReference>
<dbReference type="PRINTS" id="PR00080">
    <property type="entry name" value="SDRFAMILY"/>
</dbReference>